<dbReference type="Proteomes" id="UP000184092">
    <property type="component" value="Unassembled WGS sequence"/>
</dbReference>
<keyword evidence="2" id="KW-1185">Reference proteome</keyword>
<name>A0A1M7L3B4_9FLAO</name>
<accession>A0A1M7L3B4</accession>
<gene>
    <name evidence="1" type="ORF">SAMN05216269_106165</name>
</gene>
<dbReference type="AlphaFoldDB" id="A0A1M7L3B4"/>
<organism evidence="1 2">
    <name type="scientific">Flavobacterium xinjiangense</name>
    <dbReference type="NCBI Taxonomy" id="178356"/>
    <lineage>
        <taxon>Bacteria</taxon>
        <taxon>Pseudomonadati</taxon>
        <taxon>Bacteroidota</taxon>
        <taxon>Flavobacteriia</taxon>
        <taxon>Flavobacteriales</taxon>
        <taxon>Flavobacteriaceae</taxon>
        <taxon>Flavobacterium</taxon>
    </lineage>
</organism>
<dbReference type="OrthoDB" id="1315667at2"/>
<evidence type="ECO:0000313" key="2">
    <source>
        <dbReference type="Proteomes" id="UP000184092"/>
    </source>
</evidence>
<dbReference type="EMBL" id="FRCL01000006">
    <property type="protein sequence ID" value="SHM72236.1"/>
    <property type="molecule type" value="Genomic_DNA"/>
</dbReference>
<sequence length="389" mass="45616">MVQNHEQHFDNQNVKVMLDIPINIPLTDSFSLKVLFNECIIIDERLTSQTCIYYESLDLVDCELNPPKPILIQNNGITIRIGLCEIPIFDNETKQKNQTKFINLTVSAKLLKYRYFEGINRKNIKLLYDEFIQFKVFTCSFDCFLSGYISDVDICINRYTNSPLCFEDALNVLISQTGNKAKHLHKISESMNVGLTFNKRDFAKPSIPFIKFYHKEFELLSKSVDFYNFYLFPTYAKAIKNLTRCEVTIKNYAHKERLKKFNICPQFKTLDEYLNLSEKQLFNVIVFSINSYIENKPRQKAPNLSPTDHLIYELIQNCIMKGYDHKTLLNIVLTFKGSSLETTQVAQSRMRKKITDLFDLLIHKDVKIMTESNHNKHVLEYLNFINLRL</sequence>
<proteinExistence type="predicted"/>
<evidence type="ECO:0000313" key="1">
    <source>
        <dbReference type="EMBL" id="SHM72236.1"/>
    </source>
</evidence>
<reference evidence="2" key="1">
    <citation type="submission" date="2016-11" db="EMBL/GenBank/DDBJ databases">
        <authorList>
            <person name="Varghese N."/>
            <person name="Submissions S."/>
        </authorList>
    </citation>
    <scope>NUCLEOTIDE SEQUENCE [LARGE SCALE GENOMIC DNA]</scope>
    <source>
        <strain evidence="2">CGMCC 1.2749</strain>
    </source>
</reference>
<dbReference type="STRING" id="178356.SAMN05216269_106165"/>
<protein>
    <submittedName>
        <fullName evidence="1">Uncharacterized protein</fullName>
    </submittedName>
</protein>
<dbReference type="RefSeq" id="WP_073208768.1">
    <property type="nucleotide sequence ID" value="NZ_FRCL01000006.1"/>
</dbReference>